<reference evidence="2 3" key="1">
    <citation type="journal article" date="2006" name="Proc. Natl. Acad. Sci. U.S.A.">
        <title>Evolution of sensory complexity recorded in a myxobacterial genome.</title>
        <authorList>
            <person name="Goldman B.S."/>
            <person name="Nierman W.C."/>
            <person name="Kaiser D."/>
            <person name="Slater S.C."/>
            <person name="Durkin A.S."/>
            <person name="Eisen J.A."/>
            <person name="Ronning C.M."/>
            <person name="Barbazuk W.B."/>
            <person name="Blanchard M."/>
            <person name="Field C."/>
            <person name="Halling C."/>
            <person name="Hinkle G."/>
            <person name="Iartchuk O."/>
            <person name="Kim H.S."/>
            <person name="Mackenzie C."/>
            <person name="Madupu R."/>
            <person name="Miller N."/>
            <person name="Shvartsbeyn A."/>
            <person name="Sullivan S.A."/>
            <person name="Vaudin M."/>
            <person name="Wiegand R."/>
            <person name="Kaplan H.B."/>
        </authorList>
    </citation>
    <scope>NUCLEOTIDE SEQUENCE [LARGE SCALE GENOMIC DNA]</scope>
    <source>
        <strain evidence="3">DK1622</strain>
    </source>
</reference>
<dbReference type="HOGENOM" id="CLU_2509209_0_0_7"/>
<name>Q1DB22_MYXXD</name>
<sequence>MRAIRQLPGARWATALNSGPVPLHLMEELDERVVQKRQAGLHVPAGAEEKTKAVDEEAPDSCRDDAAFPTPLVKPLLRLLVSLSL</sequence>
<gene>
    <name evidence="2" type="ordered locus">MXAN_1906</name>
</gene>
<evidence type="ECO:0000313" key="2">
    <source>
        <dbReference type="EMBL" id="ABF88161.1"/>
    </source>
</evidence>
<evidence type="ECO:0000256" key="1">
    <source>
        <dbReference type="SAM" id="MobiDB-lite"/>
    </source>
</evidence>
<feature type="region of interest" description="Disordered" evidence="1">
    <location>
        <begin position="41"/>
        <end position="62"/>
    </location>
</feature>
<keyword evidence="3" id="KW-1185">Reference proteome</keyword>
<dbReference type="KEGG" id="mxa:MXAN_1906"/>
<dbReference type="AlphaFoldDB" id="Q1DB22"/>
<dbReference type="EnsemblBacteria" id="ABF88161">
    <property type="protein sequence ID" value="ABF88161"/>
    <property type="gene ID" value="MXAN_1906"/>
</dbReference>
<dbReference type="EMBL" id="CP000113">
    <property type="protein sequence ID" value="ABF88161.1"/>
    <property type="molecule type" value="Genomic_DNA"/>
</dbReference>
<evidence type="ECO:0000313" key="3">
    <source>
        <dbReference type="Proteomes" id="UP000002402"/>
    </source>
</evidence>
<feature type="compositionally biased region" description="Basic and acidic residues" evidence="1">
    <location>
        <begin position="47"/>
        <end position="62"/>
    </location>
</feature>
<dbReference type="Proteomes" id="UP000002402">
    <property type="component" value="Chromosome"/>
</dbReference>
<accession>Q1DB22</accession>
<organism evidence="2 3">
    <name type="scientific">Myxococcus xanthus (strain DK1622)</name>
    <dbReference type="NCBI Taxonomy" id="246197"/>
    <lineage>
        <taxon>Bacteria</taxon>
        <taxon>Pseudomonadati</taxon>
        <taxon>Myxococcota</taxon>
        <taxon>Myxococcia</taxon>
        <taxon>Myxococcales</taxon>
        <taxon>Cystobacterineae</taxon>
        <taxon>Myxococcaceae</taxon>
        <taxon>Myxococcus</taxon>
    </lineage>
</organism>
<protein>
    <submittedName>
        <fullName evidence="2">Uncharacterized protein</fullName>
    </submittedName>
</protein>
<proteinExistence type="predicted"/>